<organism evidence="3 4">
    <name type="scientific">Burkholderia gladioli</name>
    <name type="common">Pseudomonas marginata</name>
    <name type="synonym">Phytomonas marginata</name>
    <dbReference type="NCBI Taxonomy" id="28095"/>
    <lineage>
        <taxon>Bacteria</taxon>
        <taxon>Pseudomonadati</taxon>
        <taxon>Pseudomonadota</taxon>
        <taxon>Betaproteobacteria</taxon>
        <taxon>Burkholderiales</taxon>
        <taxon>Burkholderiaceae</taxon>
        <taxon>Burkholderia</taxon>
    </lineage>
</organism>
<dbReference type="Proteomes" id="UP000220629">
    <property type="component" value="Unassembled WGS sequence"/>
</dbReference>
<protein>
    <submittedName>
        <fullName evidence="3">Peptidase S8</fullName>
    </submittedName>
</protein>
<dbReference type="CDD" id="cd04847">
    <property type="entry name" value="Peptidases_S8_Subtilisin_like_2"/>
    <property type="match status" value="1"/>
</dbReference>
<evidence type="ECO:0000256" key="1">
    <source>
        <dbReference type="PROSITE-ProRule" id="PRU01240"/>
    </source>
</evidence>
<keyword evidence="1" id="KW-0378">Hydrolase</keyword>
<dbReference type="InterPro" id="IPR034074">
    <property type="entry name" value="Y4bN_pept_dom"/>
</dbReference>
<proteinExistence type="inferred from homology"/>
<accession>A0A2A7S0V3</accession>
<feature type="domain" description="Peptidase S8/S53" evidence="2">
    <location>
        <begin position="273"/>
        <end position="542"/>
    </location>
</feature>
<reference evidence="4" key="1">
    <citation type="submission" date="2017-09" db="EMBL/GenBank/DDBJ databases">
        <title>FDA dAtabase for Regulatory Grade micrObial Sequences (FDA-ARGOS): Supporting development and validation of Infectious Disease Dx tests.</title>
        <authorList>
            <person name="Minogue T."/>
            <person name="Wolcott M."/>
            <person name="Wasieloski L."/>
            <person name="Aguilar W."/>
            <person name="Moore D."/>
            <person name="Tallon L."/>
            <person name="Sadzewicz L."/>
            <person name="Ott S."/>
            <person name="Zhao X."/>
            <person name="Nagaraj S."/>
            <person name="Vavikolanu K."/>
            <person name="Aluvathingal J."/>
            <person name="Nadendla S."/>
            <person name="Sichtig H."/>
        </authorList>
    </citation>
    <scope>NUCLEOTIDE SEQUENCE [LARGE SCALE GENOMIC DNA]</scope>
    <source>
        <strain evidence="4">FDAARGOS_390</strain>
    </source>
</reference>
<keyword evidence="1" id="KW-0720">Serine protease</keyword>
<comment type="caution">
    <text evidence="3">The sequence shown here is derived from an EMBL/GenBank/DDBJ whole genome shotgun (WGS) entry which is preliminary data.</text>
</comment>
<sequence>MADKNLLIGYGETLVEPVKLSRGGGAKRYPYEFSEIRGRLSKQIKTVVKQVNQADPKAAPRGESVVEMTLHPAFLAKSYFPQKLLSEFGLRHVGSRGRFVHPEVSLRKSRPPEGEAAPVLFVAGSVENFEAMELGLKEKGIPEVFQDDFRKIENFEIFHAQQKVKWIDSEADWVSLEVVLHAAAHQSYILESFVKWAEQCGGEVFVDKAIFVPGLTFLPVNVSRDSVVELAKFSFVRAVRSLAPLRVSRPVAVRNVQGGGAVSLPSEAELDPSVSVAVFDGGIGHSDLSQWVDEYTWPDTKITAANLLLHGNTVTTTILFGEGSEKKAVLPRPFSRVRHYRVLGKDSGGDPDLFDVLKKIDWVLINEQPQFMNLSLGPCIPIDDDDVHVWTTLLDHRLSNGLTFTTVAVGNDGADPDPSLSRVQPPSDMVNALGIGAADSAGSVWNRASYSCIGPGRSPGLMKPDGVAFGGSGTEAFHAYSPAHGGLVGLEGTSFSAPLVLRAAIGVAATLDAPLSATALRALMIHRAQPHETSGGRETGWGRFETDPERLIVCGDHEAMVIYTGSINPGQPVRAKIPFPNIALKGKVTIKATFAFTAPTDPAHSLNYTKAGLGVIFRPIGADKKSIPFFNQDKFDSESDLRRDAQKWESCLSRTRRFNPGTLNDPVFDIEYLTREEGKAVPSKDQVPLPYVLVVTVSVANTPGVYNNVLQRYKTLQPVKVATQIHIKK</sequence>
<feature type="active site" description="Charge relay system" evidence="1">
    <location>
        <position position="280"/>
    </location>
</feature>
<name>A0A2A7S0V3_BURGA</name>
<dbReference type="SUPFAM" id="SSF52743">
    <property type="entry name" value="Subtilisin-like"/>
    <property type="match status" value="1"/>
</dbReference>
<dbReference type="AlphaFoldDB" id="A0A2A7S0V3"/>
<feature type="active site" description="Charge relay system" evidence="1">
    <location>
        <position position="310"/>
    </location>
</feature>
<dbReference type="RefSeq" id="WP_098153723.1">
    <property type="nucleotide sequence ID" value="NZ_PDDY01000004.1"/>
</dbReference>
<dbReference type="InterPro" id="IPR000209">
    <property type="entry name" value="Peptidase_S8/S53_dom"/>
</dbReference>
<dbReference type="InterPro" id="IPR036852">
    <property type="entry name" value="Peptidase_S8/S53_dom_sf"/>
</dbReference>
<evidence type="ECO:0000313" key="4">
    <source>
        <dbReference type="Proteomes" id="UP000220629"/>
    </source>
</evidence>
<evidence type="ECO:0000259" key="2">
    <source>
        <dbReference type="Pfam" id="PF00082"/>
    </source>
</evidence>
<dbReference type="PROSITE" id="PS51892">
    <property type="entry name" value="SUBTILASE"/>
    <property type="match status" value="1"/>
</dbReference>
<dbReference type="Gene3D" id="3.40.50.200">
    <property type="entry name" value="Peptidase S8/S53 domain"/>
    <property type="match status" value="1"/>
</dbReference>
<dbReference type="GO" id="GO:0006508">
    <property type="term" value="P:proteolysis"/>
    <property type="evidence" value="ECO:0007669"/>
    <property type="project" value="UniProtKB-KW"/>
</dbReference>
<gene>
    <name evidence="3" type="ORF">CRM94_22315</name>
</gene>
<dbReference type="GO" id="GO:0004252">
    <property type="term" value="F:serine-type endopeptidase activity"/>
    <property type="evidence" value="ECO:0007669"/>
    <property type="project" value="UniProtKB-UniRule"/>
</dbReference>
<dbReference type="EMBL" id="PDDY01000004">
    <property type="protein sequence ID" value="PEH37284.1"/>
    <property type="molecule type" value="Genomic_DNA"/>
</dbReference>
<evidence type="ECO:0000313" key="3">
    <source>
        <dbReference type="EMBL" id="PEH37284.1"/>
    </source>
</evidence>
<dbReference type="Pfam" id="PF00082">
    <property type="entry name" value="Peptidase_S8"/>
    <property type="match status" value="1"/>
</dbReference>
<feature type="active site" description="Charge relay system" evidence="1">
    <location>
        <position position="494"/>
    </location>
</feature>
<comment type="similarity">
    <text evidence="1">Belongs to the peptidase S8 family.</text>
</comment>
<keyword evidence="1" id="KW-0645">Protease</keyword>